<evidence type="ECO:0000259" key="1">
    <source>
        <dbReference type="Pfam" id="PF07238"/>
    </source>
</evidence>
<reference evidence="2" key="1">
    <citation type="submission" date="2024-06" db="EMBL/GenBank/DDBJ databases">
        <authorList>
            <person name="Li S."/>
        </authorList>
    </citation>
    <scope>NUCLEOTIDE SEQUENCE</scope>
    <source>
        <strain evidence="2">SR10</strain>
    </source>
</reference>
<organism evidence="2">
    <name type="scientific">Lysobacter firmicutimachus</name>
    <dbReference type="NCBI Taxonomy" id="1792846"/>
    <lineage>
        <taxon>Bacteria</taxon>
        <taxon>Pseudomonadati</taxon>
        <taxon>Pseudomonadota</taxon>
        <taxon>Gammaproteobacteria</taxon>
        <taxon>Lysobacterales</taxon>
        <taxon>Lysobacteraceae</taxon>
        <taxon>Lysobacter</taxon>
    </lineage>
</organism>
<dbReference type="AlphaFoldDB" id="A0AAU8MTP6"/>
<gene>
    <name evidence="2" type="ORF">ABU614_02135</name>
</gene>
<dbReference type="Pfam" id="PF07238">
    <property type="entry name" value="PilZ"/>
    <property type="match status" value="1"/>
</dbReference>
<dbReference type="Gene3D" id="2.40.10.220">
    <property type="entry name" value="predicted glycosyltransferase like domains"/>
    <property type="match status" value="1"/>
</dbReference>
<dbReference type="SUPFAM" id="SSF141371">
    <property type="entry name" value="PilZ domain-like"/>
    <property type="match status" value="1"/>
</dbReference>
<dbReference type="RefSeq" id="WP_363798737.1">
    <property type="nucleotide sequence ID" value="NZ_CP159925.1"/>
</dbReference>
<evidence type="ECO:0000313" key="2">
    <source>
        <dbReference type="EMBL" id="XCO75621.1"/>
    </source>
</evidence>
<feature type="domain" description="PilZ" evidence="1">
    <location>
        <begin position="7"/>
        <end position="108"/>
    </location>
</feature>
<dbReference type="EMBL" id="CP159925">
    <property type="protein sequence ID" value="XCO75621.1"/>
    <property type="molecule type" value="Genomic_DNA"/>
</dbReference>
<accession>A0AAU8MTP6</accession>
<dbReference type="GO" id="GO:0035438">
    <property type="term" value="F:cyclic-di-GMP binding"/>
    <property type="evidence" value="ECO:0007669"/>
    <property type="project" value="InterPro"/>
</dbReference>
<protein>
    <submittedName>
        <fullName evidence="2">PilZ domain-containing protein</fullName>
    </submittedName>
</protein>
<sequence>MNDPFRRARRRRIADTVQVVDTMTETVIGHLGNLSETGMMLIASAPLTEDALYQLRFDLRDSAQHPPIEVGAHLLWQDRASMPGQTWAGFRFICVPENGMQHLRRWLDSPGGNYA</sequence>
<name>A0AAU8MTP6_9GAMM</name>
<dbReference type="InterPro" id="IPR009875">
    <property type="entry name" value="PilZ_domain"/>
</dbReference>
<proteinExistence type="predicted"/>